<keyword evidence="1 2" id="KW-0456">Lyase</keyword>
<protein>
    <submittedName>
        <fullName evidence="3">Dihydrodipicolinate synthase family protein</fullName>
    </submittedName>
</protein>
<evidence type="ECO:0000256" key="1">
    <source>
        <dbReference type="ARBA" id="ARBA00023239"/>
    </source>
</evidence>
<sequence>MGKIYVASVTAFNERNQLDSLEQEKLFERNIQEGADGFFIGGSSAEFSLLSFKERIASLELASQYAPRTELIAHIGDLGTEAAIAYAQEAKRLGYTKISAVPPIYFGYSPSEIFGYFEEIANAVELPVIYYNIPMNTHVEIDLTNPEWQAFLESGVVSGIKHTEHNLFLAERIHEINRSIQIYGGLEQNMLGFKGMGIQSFIGSTFNFMLPHYREIDRLFEAGENESALLLQNKANNIMSTIWESGLFPSIKYILSCQGNKVGAARKPFKELDQQTKNRIDDSLMKNLFKGEQ</sequence>
<dbReference type="PANTHER" id="PTHR42849:SF1">
    <property type="entry name" value="N-ACETYLNEURAMINATE LYASE"/>
    <property type="match status" value="1"/>
</dbReference>
<keyword evidence="4" id="KW-1185">Reference proteome</keyword>
<gene>
    <name evidence="3" type="ORF">P7D85_12330</name>
</gene>
<dbReference type="CDD" id="cd00408">
    <property type="entry name" value="DHDPS-like"/>
    <property type="match status" value="1"/>
</dbReference>
<name>A0ABU3F0C0_9ENTE</name>
<dbReference type="Pfam" id="PF00701">
    <property type="entry name" value="DHDPS"/>
    <property type="match status" value="1"/>
</dbReference>
<dbReference type="EMBL" id="JARPYI010000006">
    <property type="protein sequence ID" value="MDT2600566.1"/>
    <property type="molecule type" value="Genomic_DNA"/>
</dbReference>
<dbReference type="InterPro" id="IPR013785">
    <property type="entry name" value="Aldolase_TIM"/>
</dbReference>
<dbReference type="PIRSF" id="PIRSF001365">
    <property type="entry name" value="DHDPS"/>
    <property type="match status" value="1"/>
</dbReference>
<dbReference type="SUPFAM" id="SSF51569">
    <property type="entry name" value="Aldolase"/>
    <property type="match status" value="1"/>
</dbReference>
<evidence type="ECO:0000313" key="3">
    <source>
        <dbReference type="EMBL" id="MDT2600566.1"/>
    </source>
</evidence>
<dbReference type="PANTHER" id="PTHR42849">
    <property type="entry name" value="N-ACETYLNEURAMINATE LYASE"/>
    <property type="match status" value="1"/>
</dbReference>
<proteinExistence type="inferred from homology"/>
<accession>A0ABU3F0C0</accession>
<organism evidence="3 4">
    <name type="scientific">Enterococcus hulanensis</name>
    <dbReference type="NCBI Taxonomy" id="2559929"/>
    <lineage>
        <taxon>Bacteria</taxon>
        <taxon>Bacillati</taxon>
        <taxon>Bacillota</taxon>
        <taxon>Bacilli</taxon>
        <taxon>Lactobacillales</taxon>
        <taxon>Enterococcaceae</taxon>
        <taxon>Enterococcus</taxon>
    </lineage>
</organism>
<reference evidence="3 4" key="1">
    <citation type="submission" date="2023-03" db="EMBL/GenBank/DDBJ databases">
        <authorList>
            <person name="Shen W."/>
            <person name="Cai J."/>
        </authorList>
    </citation>
    <scope>NUCLEOTIDE SEQUENCE [LARGE SCALE GENOMIC DNA]</scope>
    <source>
        <strain evidence="3 4">D6-4</strain>
    </source>
</reference>
<dbReference type="Gene3D" id="3.20.20.70">
    <property type="entry name" value="Aldolase class I"/>
    <property type="match status" value="1"/>
</dbReference>
<dbReference type="PRINTS" id="PR00146">
    <property type="entry name" value="DHPICSNTHASE"/>
</dbReference>
<dbReference type="Proteomes" id="UP001252875">
    <property type="component" value="Unassembled WGS sequence"/>
</dbReference>
<comment type="similarity">
    <text evidence="2">Belongs to the DapA family.</text>
</comment>
<dbReference type="InterPro" id="IPR002220">
    <property type="entry name" value="DapA-like"/>
</dbReference>
<dbReference type="RefSeq" id="WP_311822760.1">
    <property type="nucleotide sequence ID" value="NZ_JARPYF010000006.1"/>
</dbReference>
<evidence type="ECO:0000256" key="2">
    <source>
        <dbReference type="PIRNR" id="PIRNR001365"/>
    </source>
</evidence>
<evidence type="ECO:0000313" key="4">
    <source>
        <dbReference type="Proteomes" id="UP001252875"/>
    </source>
</evidence>
<comment type="caution">
    <text evidence="3">The sequence shown here is derived from an EMBL/GenBank/DDBJ whole genome shotgun (WGS) entry which is preliminary data.</text>
</comment>
<dbReference type="SMART" id="SM01130">
    <property type="entry name" value="DHDPS"/>
    <property type="match status" value="1"/>
</dbReference>